<proteinExistence type="predicted"/>
<evidence type="ECO:0008006" key="4">
    <source>
        <dbReference type="Google" id="ProtNLM"/>
    </source>
</evidence>
<accession>A0ABW9KJH4</accession>
<comment type="caution">
    <text evidence="2">The sequence shown here is derived from an EMBL/GenBank/DDBJ whole genome shotgun (WGS) entry which is preliminary data.</text>
</comment>
<keyword evidence="1" id="KW-0732">Signal</keyword>
<protein>
    <recommendedName>
        <fullName evidence="4">PEP-CTERM protein-sorting domain-containing protein</fullName>
    </recommendedName>
</protein>
<name>A0ABW9KJH4_9BACT</name>
<keyword evidence="3" id="KW-1185">Reference proteome</keyword>
<gene>
    <name evidence="2" type="ORF">ACK2TP_02575</name>
</gene>
<feature type="chain" id="PRO_5047268133" description="PEP-CTERM protein-sorting domain-containing protein" evidence="1">
    <location>
        <begin position="24"/>
        <end position="221"/>
    </location>
</feature>
<evidence type="ECO:0000313" key="2">
    <source>
        <dbReference type="EMBL" id="MFN2974640.1"/>
    </source>
</evidence>
<dbReference type="Proteomes" id="UP001634747">
    <property type="component" value="Unassembled WGS sequence"/>
</dbReference>
<organism evidence="2 3">
    <name type="scientific">Terriglobus aquaticus</name>
    <dbReference type="NCBI Taxonomy" id="940139"/>
    <lineage>
        <taxon>Bacteria</taxon>
        <taxon>Pseudomonadati</taxon>
        <taxon>Acidobacteriota</taxon>
        <taxon>Terriglobia</taxon>
        <taxon>Terriglobales</taxon>
        <taxon>Acidobacteriaceae</taxon>
        <taxon>Terriglobus</taxon>
    </lineage>
</organism>
<reference evidence="2 3" key="1">
    <citation type="submission" date="2024-12" db="EMBL/GenBank/DDBJ databases">
        <authorList>
            <person name="Lee Y."/>
        </authorList>
    </citation>
    <scope>NUCLEOTIDE SEQUENCE [LARGE SCALE GENOMIC DNA]</scope>
    <source>
        <strain evidence="2 3">03SUJ4</strain>
    </source>
</reference>
<feature type="signal peptide" evidence="1">
    <location>
        <begin position="1"/>
        <end position="23"/>
    </location>
</feature>
<dbReference type="EMBL" id="JBJYXY010000001">
    <property type="protein sequence ID" value="MFN2974640.1"/>
    <property type="molecule type" value="Genomic_DNA"/>
</dbReference>
<dbReference type="RefSeq" id="WP_263413800.1">
    <property type="nucleotide sequence ID" value="NZ_BAABBH010000001.1"/>
</dbReference>
<evidence type="ECO:0000313" key="3">
    <source>
        <dbReference type="Proteomes" id="UP001634747"/>
    </source>
</evidence>
<sequence length="221" mass="23529">MKLRFMVAGALLVAGMSASSAFADPLTFFTDSVSTSDATQQGRLVRSGQAQTWAGAEGSFPGTNNTGVTFYYKTYTFSNSLFNPNNYIDISVFDESNSGLFFVSAYAGSYNPAAKGQNWLGDEGASGNIQFFSNDPGEARDFEVIVPNGQDLVLVVNTTGGGTSGTGYKYDIAVNDYSDSEYDNVPVTPYVAATPEPSTFVELGTAVVAFAGMARRRFLKA</sequence>
<evidence type="ECO:0000256" key="1">
    <source>
        <dbReference type="SAM" id="SignalP"/>
    </source>
</evidence>